<evidence type="ECO:0000256" key="7">
    <source>
        <dbReference type="ARBA" id="ARBA00022737"/>
    </source>
</evidence>
<keyword evidence="9" id="KW-0805">Transcription regulation</keyword>
<dbReference type="PANTHER" id="PTHR45632:SF3">
    <property type="entry name" value="KELCH-LIKE PROTEIN 32"/>
    <property type="match status" value="1"/>
</dbReference>
<keyword evidence="11" id="KW-0804">Transcription</keyword>
<evidence type="ECO:0000313" key="17">
    <source>
        <dbReference type="Proteomes" id="UP000886611"/>
    </source>
</evidence>
<keyword evidence="8" id="KW-0779">Telomere</keyword>
<evidence type="ECO:0000256" key="13">
    <source>
        <dbReference type="ARBA" id="ARBA00032471"/>
    </source>
</evidence>
<dbReference type="InterPro" id="IPR009057">
    <property type="entry name" value="Homeodomain-like_sf"/>
</dbReference>
<evidence type="ECO:0000256" key="1">
    <source>
        <dbReference type="ARBA" id="ARBA00004123"/>
    </source>
</evidence>
<evidence type="ECO:0000256" key="6">
    <source>
        <dbReference type="ARBA" id="ARBA00022454"/>
    </source>
</evidence>
<feature type="region of interest" description="Disordered" evidence="14">
    <location>
        <begin position="307"/>
        <end position="368"/>
    </location>
</feature>
<evidence type="ECO:0000256" key="12">
    <source>
        <dbReference type="ARBA" id="ARBA00023242"/>
    </source>
</evidence>
<keyword evidence="10" id="KW-0010">Activator</keyword>
<dbReference type="SUPFAM" id="SSF54695">
    <property type="entry name" value="POZ domain"/>
    <property type="match status" value="1"/>
</dbReference>
<dbReference type="SMART" id="SM00875">
    <property type="entry name" value="BACK"/>
    <property type="match status" value="1"/>
</dbReference>
<dbReference type="InterPro" id="IPR011705">
    <property type="entry name" value="BACK"/>
</dbReference>
<dbReference type="EMBL" id="JAATIS010000094">
    <property type="protein sequence ID" value="KAG2470500.1"/>
    <property type="molecule type" value="Genomic_DNA"/>
</dbReference>
<feature type="non-terminal residue" evidence="16">
    <location>
        <position position="1"/>
    </location>
</feature>
<keyword evidence="12" id="KW-0539">Nucleus</keyword>
<comment type="similarity">
    <text evidence="3">Belongs to the RAP1 family.</text>
</comment>
<proteinExistence type="inferred from homology"/>
<feature type="compositionally biased region" description="Basic and acidic residues" evidence="14">
    <location>
        <begin position="345"/>
        <end position="360"/>
    </location>
</feature>
<dbReference type="InterPro" id="IPR001357">
    <property type="entry name" value="BRCT_dom"/>
</dbReference>
<dbReference type="PANTHER" id="PTHR45632">
    <property type="entry name" value="LD33804P"/>
    <property type="match status" value="1"/>
</dbReference>
<dbReference type="Proteomes" id="UP000886611">
    <property type="component" value="Unassembled WGS sequence"/>
</dbReference>
<name>A0A8X7XP50_POLSE</name>
<gene>
    <name evidence="16" type="primary">Klhl10_3</name>
    <name evidence="16" type="ORF">GTO96_0005106</name>
</gene>
<feature type="domain" description="BTB" evidence="15">
    <location>
        <begin position="519"/>
        <end position="586"/>
    </location>
</feature>
<evidence type="ECO:0000256" key="5">
    <source>
        <dbReference type="ARBA" id="ARBA00022441"/>
    </source>
</evidence>
<feature type="compositionally biased region" description="Polar residues" evidence="14">
    <location>
        <begin position="111"/>
        <end position="129"/>
    </location>
</feature>
<dbReference type="Gene3D" id="1.10.10.60">
    <property type="entry name" value="Homeodomain-like"/>
    <property type="match status" value="1"/>
</dbReference>
<dbReference type="Pfam" id="PF16589">
    <property type="entry name" value="BRCT_2"/>
    <property type="match status" value="1"/>
</dbReference>
<dbReference type="InterPro" id="IPR000210">
    <property type="entry name" value="BTB/POZ_dom"/>
</dbReference>
<dbReference type="Pfam" id="PF08914">
    <property type="entry name" value="Myb_Rap1"/>
    <property type="match status" value="1"/>
</dbReference>
<dbReference type="Gene3D" id="2.120.10.80">
    <property type="entry name" value="Kelch-type beta propeller"/>
    <property type="match status" value="2"/>
</dbReference>
<evidence type="ECO:0000256" key="9">
    <source>
        <dbReference type="ARBA" id="ARBA00023015"/>
    </source>
</evidence>
<dbReference type="Gene3D" id="1.25.40.420">
    <property type="match status" value="1"/>
</dbReference>
<accession>A0A8X7XP50</accession>
<keyword evidence="6" id="KW-0158">Chromosome</keyword>
<dbReference type="Gene3D" id="3.30.710.10">
    <property type="entry name" value="Potassium Channel Kv1.1, Chain A"/>
    <property type="match status" value="1"/>
</dbReference>
<dbReference type="InterPro" id="IPR015010">
    <property type="entry name" value="TERF2IP_Myb"/>
</dbReference>
<dbReference type="Pfam" id="PF01344">
    <property type="entry name" value="Kelch_1"/>
    <property type="match status" value="5"/>
</dbReference>
<dbReference type="InterPro" id="IPR011043">
    <property type="entry name" value="Gal_Oxase/kelch_b-propeller"/>
</dbReference>
<dbReference type="Pfam" id="PF07707">
    <property type="entry name" value="BACK"/>
    <property type="match status" value="1"/>
</dbReference>
<dbReference type="GO" id="GO:0000781">
    <property type="term" value="C:chromosome, telomeric region"/>
    <property type="evidence" value="ECO:0007669"/>
    <property type="project" value="UniProtKB-SubCell"/>
</dbReference>
<dbReference type="PROSITE" id="PS50097">
    <property type="entry name" value="BTB"/>
    <property type="match status" value="1"/>
</dbReference>
<feature type="non-terminal residue" evidence="16">
    <location>
        <position position="1127"/>
    </location>
</feature>
<dbReference type="Pfam" id="PF00651">
    <property type="entry name" value="BTB"/>
    <property type="match status" value="1"/>
</dbReference>
<comment type="subcellular location">
    <subcellularLocation>
        <location evidence="2">Chromosome</location>
        <location evidence="2">Telomere</location>
    </subcellularLocation>
    <subcellularLocation>
        <location evidence="1">Nucleus</location>
    </subcellularLocation>
</comment>
<feature type="region of interest" description="Disordered" evidence="14">
    <location>
        <begin position="102"/>
        <end position="139"/>
    </location>
</feature>
<dbReference type="SUPFAM" id="SSF46689">
    <property type="entry name" value="Homeodomain-like"/>
    <property type="match status" value="1"/>
</dbReference>
<evidence type="ECO:0000256" key="3">
    <source>
        <dbReference type="ARBA" id="ARBA00010467"/>
    </source>
</evidence>
<dbReference type="FunFam" id="1.25.40.420:FF:000001">
    <property type="entry name" value="Kelch-like family member 12"/>
    <property type="match status" value="1"/>
</dbReference>
<comment type="caution">
    <text evidence="16">The sequence shown here is derived from an EMBL/GenBank/DDBJ whole genome shotgun (WGS) entry which is preliminary data.</text>
</comment>
<reference evidence="16 17" key="1">
    <citation type="journal article" date="2021" name="Cell">
        <title>Tracing the genetic footprints of vertebrate landing in non-teleost ray-finned fishes.</title>
        <authorList>
            <person name="Bi X."/>
            <person name="Wang K."/>
            <person name="Yang L."/>
            <person name="Pan H."/>
            <person name="Jiang H."/>
            <person name="Wei Q."/>
            <person name="Fang M."/>
            <person name="Yu H."/>
            <person name="Zhu C."/>
            <person name="Cai Y."/>
            <person name="He Y."/>
            <person name="Gan X."/>
            <person name="Zeng H."/>
            <person name="Yu D."/>
            <person name="Zhu Y."/>
            <person name="Jiang H."/>
            <person name="Qiu Q."/>
            <person name="Yang H."/>
            <person name="Zhang Y.E."/>
            <person name="Wang W."/>
            <person name="Zhu M."/>
            <person name="He S."/>
            <person name="Zhang G."/>
        </authorList>
    </citation>
    <scope>NUCLEOTIDE SEQUENCE [LARGE SCALE GENOMIC DNA]</scope>
    <source>
        <strain evidence="16">Bchr_013</strain>
    </source>
</reference>
<dbReference type="Pfam" id="PF11626">
    <property type="entry name" value="Rap1_C"/>
    <property type="match status" value="1"/>
</dbReference>
<evidence type="ECO:0000256" key="4">
    <source>
        <dbReference type="ARBA" id="ARBA00017805"/>
    </source>
</evidence>
<sequence length="1127" mass="127830">MLSPSDRASLRQVDDPLPQTRTLFTDDTGSPMRFFLRPGTLKRRFASMIEQGGGVVCRVQEPGVISLVDPKEAEESGNLESVSTQFILDCIKRNERLNSESYKFSKRRKQSLSGSLGDTSRDAPSTSAEHSFDNRKSSLSGRVSYSKEEDVAILEYLKKHDARDYLVKGNKIWQRMEKEAVTSHTWQSMKDHYRKYLARQKSSDKNEYIAASNKQALIFSTPKQREPSKQSFLCPSAVVPVQKQPLCAPGVMAHDMQSKEALKKSKEDTNCKELLKTGGQSLESRDNETTKKKSGILLNSVSELEISNLPSDDETPELEVSNECPGISNGPANQIHRNSNQSEVCETRNNEISKGSKSEGAKNPTSGLSDFVMNDDSHVHVSQTQEDMLPSSYSPSQAEIDSAVKAVQLLQEEFSQDLTNIMQALLKNSGDVAAAKHYLRTGCRPDHRPLWTRQDDLSLLSGDLSQVKRLSEKYGDENFQMYLRRLRGAEVKIGKNMENKFCAVDYNVLNELRLEGSFLDVVFCVNGVEIPAHKNVLCCCSPYFRTLFSKRWNNKEKRFYNIPGVSPDMMEMIITFAYTQTVPITSDNVKQLLVVADQFNILGLINLCREFIESQLSPENCIGICRFAFHYCCPNLCFKAFRFILNEFEELVKVSDEFLQLSFFELCDILERDELNVKNESQVFHAVMKWISYQPGPRMGFVSELLPKVRLEMKDCGIFMQDVKKNEYINYNEKYKYFILRSLLKIIYDISINDSGMAQSDSSVTSSRLPFSILLSIGGWRGGHPTNSIEAYDARAKIWTDVTCEEETPKAYLGTAYLRGYVYFIGGFDSVEYYNMVCRFDPVNRVWQEVAPMHCRRGYISVVVLNNLIYAMGGFDGHNRLKTAEKYNAETNQWTLLSSMNERRSDASATTLYGKVRKTPSLGSNNIVQPRVSGDYLNNYFVVEIFFRIVCLQIYICGGFNGHNCLFTAEVYEPAVDQWSMIAPMMIERSGVGVIAYKDEVFAVGGFDGENRLDTAEAYNPQTDTWRSVSSMITPRSNFGIETMEDFLYVVGGYDGLTTSSKVESYNKETDEWKELPDMKLDRSALSCCVLYGLPNVREYVARRQSQNSVSMLVERQISPFYSIPPV</sequence>
<dbReference type="SMART" id="SM00612">
    <property type="entry name" value="Kelch"/>
    <property type="match status" value="6"/>
</dbReference>
<keyword evidence="5" id="KW-0880">Kelch repeat</keyword>
<dbReference type="CDD" id="cd18450">
    <property type="entry name" value="BACK_KLHL10"/>
    <property type="match status" value="1"/>
</dbReference>
<organism evidence="16 17">
    <name type="scientific">Polypterus senegalus</name>
    <name type="common">Senegal bichir</name>
    <dbReference type="NCBI Taxonomy" id="55291"/>
    <lineage>
        <taxon>Eukaryota</taxon>
        <taxon>Metazoa</taxon>
        <taxon>Chordata</taxon>
        <taxon>Craniata</taxon>
        <taxon>Vertebrata</taxon>
        <taxon>Euteleostomi</taxon>
        <taxon>Actinopterygii</taxon>
        <taxon>Polypteriformes</taxon>
        <taxon>Polypteridae</taxon>
        <taxon>Polypterus</taxon>
    </lineage>
</organism>
<dbReference type="SUPFAM" id="SSF50965">
    <property type="entry name" value="Galactose oxidase, central domain"/>
    <property type="match status" value="1"/>
</dbReference>
<dbReference type="InterPro" id="IPR015915">
    <property type="entry name" value="Kelch-typ_b-propeller"/>
</dbReference>
<dbReference type="InterPro" id="IPR011333">
    <property type="entry name" value="SKP1/BTB/POZ_sf"/>
</dbReference>
<keyword evidence="7" id="KW-0677">Repeat</keyword>
<dbReference type="SMART" id="SM00225">
    <property type="entry name" value="BTB"/>
    <property type="match status" value="1"/>
</dbReference>
<dbReference type="FunFam" id="1.10.10.60:FF:000246">
    <property type="entry name" value="Telomeric repeat-binding factor 2-interacting protein 1"/>
    <property type="match status" value="1"/>
</dbReference>
<protein>
    <recommendedName>
        <fullName evidence="4">Telomeric repeat-binding factor 2-interacting protein 1</fullName>
    </recommendedName>
    <alternativeName>
        <fullName evidence="13">Repressor/activator protein 1 homolog</fullName>
    </alternativeName>
</protein>
<feature type="compositionally biased region" description="Polar residues" evidence="14">
    <location>
        <begin position="330"/>
        <end position="344"/>
    </location>
</feature>
<keyword evidence="17" id="KW-1185">Reference proteome</keyword>
<dbReference type="AlphaFoldDB" id="A0A8X7XP50"/>
<dbReference type="InterPro" id="IPR021661">
    <property type="entry name" value="Rap1_C"/>
</dbReference>
<dbReference type="InterPro" id="IPR006652">
    <property type="entry name" value="Kelch_1"/>
</dbReference>
<evidence type="ECO:0000256" key="11">
    <source>
        <dbReference type="ARBA" id="ARBA00023163"/>
    </source>
</evidence>
<evidence type="ECO:0000256" key="10">
    <source>
        <dbReference type="ARBA" id="ARBA00023159"/>
    </source>
</evidence>
<evidence type="ECO:0000256" key="2">
    <source>
        <dbReference type="ARBA" id="ARBA00004574"/>
    </source>
</evidence>
<dbReference type="CDD" id="cd11655">
    <property type="entry name" value="rap1_myb-like"/>
    <property type="match status" value="1"/>
</dbReference>
<dbReference type="GO" id="GO:0005654">
    <property type="term" value="C:nucleoplasm"/>
    <property type="evidence" value="ECO:0007669"/>
    <property type="project" value="UniProtKB-ARBA"/>
</dbReference>
<evidence type="ECO:0000313" key="16">
    <source>
        <dbReference type="EMBL" id="KAG2470500.1"/>
    </source>
</evidence>
<evidence type="ECO:0000256" key="14">
    <source>
        <dbReference type="SAM" id="MobiDB-lite"/>
    </source>
</evidence>
<dbReference type="CDD" id="cd11653">
    <property type="entry name" value="rap1_RCT"/>
    <property type="match status" value="1"/>
</dbReference>
<evidence type="ECO:0000256" key="8">
    <source>
        <dbReference type="ARBA" id="ARBA00022895"/>
    </source>
</evidence>
<evidence type="ECO:0000259" key="15">
    <source>
        <dbReference type="PROSITE" id="PS50097"/>
    </source>
</evidence>